<dbReference type="Proteomes" id="UP000054703">
    <property type="component" value="Unassembled WGS sequence"/>
</dbReference>
<evidence type="ECO:0000256" key="7">
    <source>
        <dbReference type="ARBA" id="ARBA00023239"/>
    </source>
</evidence>
<evidence type="ECO:0000256" key="4">
    <source>
        <dbReference type="ARBA" id="ARBA00022801"/>
    </source>
</evidence>
<proteinExistence type="inferred from homology"/>
<evidence type="ECO:0000313" key="9">
    <source>
        <dbReference type="EMBL" id="KTD66441.1"/>
    </source>
</evidence>
<evidence type="ECO:0000256" key="2">
    <source>
        <dbReference type="ARBA" id="ARBA00022670"/>
    </source>
</evidence>
<keyword evidence="2 8" id="KW-0645">Protease</keyword>
<evidence type="ECO:0000256" key="6">
    <source>
        <dbReference type="ARBA" id="ARBA00023125"/>
    </source>
</evidence>
<gene>
    <name evidence="9" type="primary">yedK_1</name>
    <name evidence="9" type="ORF">Lsan_0386</name>
</gene>
<keyword evidence="3" id="KW-0227">DNA damage</keyword>
<dbReference type="PATRIC" id="fig|45074.5.peg.408"/>
<dbReference type="InterPro" id="IPR003738">
    <property type="entry name" value="SRAP"/>
</dbReference>
<dbReference type="GO" id="GO:0006508">
    <property type="term" value="P:proteolysis"/>
    <property type="evidence" value="ECO:0007669"/>
    <property type="project" value="UniProtKB-KW"/>
</dbReference>
<keyword evidence="4 8" id="KW-0378">Hydrolase</keyword>
<evidence type="ECO:0000256" key="3">
    <source>
        <dbReference type="ARBA" id="ARBA00022763"/>
    </source>
</evidence>
<organism evidence="9 10">
    <name type="scientific">Legionella santicrucis</name>
    <dbReference type="NCBI Taxonomy" id="45074"/>
    <lineage>
        <taxon>Bacteria</taxon>
        <taxon>Pseudomonadati</taxon>
        <taxon>Pseudomonadota</taxon>
        <taxon>Gammaproteobacteria</taxon>
        <taxon>Legionellales</taxon>
        <taxon>Legionellaceae</taxon>
        <taxon>Legionella</taxon>
    </lineage>
</organism>
<dbReference type="AlphaFoldDB" id="A0A0W0ZBN0"/>
<evidence type="ECO:0000256" key="8">
    <source>
        <dbReference type="RuleBase" id="RU364100"/>
    </source>
</evidence>
<dbReference type="Pfam" id="PF02586">
    <property type="entry name" value="SRAP"/>
    <property type="match status" value="1"/>
</dbReference>
<comment type="similarity">
    <text evidence="1 8">Belongs to the SOS response-associated peptidase family.</text>
</comment>
<evidence type="ECO:0000256" key="5">
    <source>
        <dbReference type="ARBA" id="ARBA00023124"/>
    </source>
</evidence>
<reference evidence="9 10" key="1">
    <citation type="submission" date="2015-11" db="EMBL/GenBank/DDBJ databases">
        <title>Genomic analysis of 38 Legionella species identifies large and diverse effector repertoires.</title>
        <authorList>
            <person name="Burstein D."/>
            <person name="Amaro F."/>
            <person name="Zusman T."/>
            <person name="Lifshitz Z."/>
            <person name="Cohen O."/>
            <person name="Gilbert J.A."/>
            <person name="Pupko T."/>
            <person name="Shuman H.A."/>
            <person name="Segal G."/>
        </authorList>
    </citation>
    <scope>NUCLEOTIDE SEQUENCE [LARGE SCALE GENOMIC DNA]</scope>
    <source>
        <strain evidence="9 10">SC-63-C7</strain>
    </source>
</reference>
<keyword evidence="5" id="KW-0190">Covalent protein-DNA linkage</keyword>
<comment type="caution">
    <text evidence="9">The sequence shown here is derived from an EMBL/GenBank/DDBJ whole genome shotgun (WGS) entry which is preliminary data.</text>
</comment>
<keyword evidence="10" id="KW-1185">Reference proteome</keyword>
<name>A0A0W0ZBN0_9GAMM</name>
<dbReference type="InterPro" id="IPR036590">
    <property type="entry name" value="SRAP-like"/>
</dbReference>
<protein>
    <recommendedName>
        <fullName evidence="8">Abasic site processing protein</fullName>
        <ecNumber evidence="8">3.4.-.-</ecNumber>
    </recommendedName>
</protein>
<dbReference type="EC" id="3.4.-.-" evidence="8"/>
<keyword evidence="6" id="KW-0238">DNA-binding</keyword>
<dbReference type="PANTHER" id="PTHR13604:SF0">
    <property type="entry name" value="ABASIC SITE PROCESSING PROTEIN HMCES"/>
    <property type="match status" value="1"/>
</dbReference>
<dbReference type="GO" id="GO:0008233">
    <property type="term" value="F:peptidase activity"/>
    <property type="evidence" value="ECO:0007669"/>
    <property type="project" value="UniProtKB-KW"/>
</dbReference>
<dbReference type="STRING" id="45074.Lsan_0386"/>
<dbReference type="GO" id="GO:0106300">
    <property type="term" value="P:protein-DNA covalent cross-linking repair"/>
    <property type="evidence" value="ECO:0007669"/>
    <property type="project" value="InterPro"/>
</dbReference>
<evidence type="ECO:0000313" key="10">
    <source>
        <dbReference type="Proteomes" id="UP000054703"/>
    </source>
</evidence>
<dbReference type="PANTHER" id="PTHR13604">
    <property type="entry name" value="DC12-RELATED"/>
    <property type="match status" value="1"/>
</dbReference>
<dbReference type="Gene3D" id="3.90.1680.10">
    <property type="entry name" value="SOS response associated peptidase-like"/>
    <property type="match status" value="1"/>
</dbReference>
<keyword evidence="7" id="KW-0456">Lyase</keyword>
<accession>A0A0W0ZBN0</accession>
<dbReference type="SUPFAM" id="SSF143081">
    <property type="entry name" value="BB1717-like"/>
    <property type="match status" value="1"/>
</dbReference>
<evidence type="ECO:0000256" key="1">
    <source>
        <dbReference type="ARBA" id="ARBA00008136"/>
    </source>
</evidence>
<sequence length="176" mass="20492">MKFKVCYCTGDFFLLGATDRKKIGSLINARAETLFEKPAFRQAMKSKRCLMPMSGFYEWHQEDGIKQPYFFQKKNRDLLAVAALWDTWQHEEEVIHSCCLITTDANPLMMPVHHRMPVILDEEAQAIWLNNTQCDKAQLIGLLKPYPYEDLEGYRVTNLMNKADFDHPLAMELLSK</sequence>
<dbReference type="GO" id="GO:0003697">
    <property type="term" value="F:single-stranded DNA binding"/>
    <property type="evidence" value="ECO:0007669"/>
    <property type="project" value="InterPro"/>
</dbReference>
<dbReference type="EMBL" id="LNYU01000009">
    <property type="protein sequence ID" value="KTD66441.1"/>
    <property type="molecule type" value="Genomic_DNA"/>
</dbReference>
<dbReference type="GO" id="GO:0016829">
    <property type="term" value="F:lyase activity"/>
    <property type="evidence" value="ECO:0007669"/>
    <property type="project" value="UniProtKB-KW"/>
</dbReference>